<keyword evidence="1" id="KW-0732">Signal</keyword>
<dbReference type="Proteomes" id="UP000295388">
    <property type="component" value="Unassembled WGS sequence"/>
</dbReference>
<proteinExistence type="predicted"/>
<evidence type="ECO:0000313" key="2">
    <source>
        <dbReference type="EMBL" id="TDO35164.1"/>
    </source>
</evidence>
<feature type="signal peptide" evidence="1">
    <location>
        <begin position="1"/>
        <end position="26"/>
    </location>
</feature>
<feature type="chain" id="PRO_5020900147" evidence="1">
    <location>
        <begin position="27"/>
        <end position="270"/>
    </location>
</feature>
<reference evidence="2 3" key="1">
    <citation type="submission" date="2019-03" db="EMBL/GenBank/DDBJ databases">
        <title>Genomic Encyclopedia of Type Strains, Phase III (KMG-III): the genomes of soil and plant-associated and newly described type strains.</title>
        <authorList>
            <person name="Whitman W."/>
        </authorList>
    </citation>
    <scope>NUCLEOTIDE SEQUENCE [LARGE SCALE GENOMIC DNA]</scope>
    <source>
        <strain evidence="2 3">VKM Ac-2527</strain>
    </source>
</reference>
<organism evidence="2 3">
    <name type="scientific">Kribbella caucasensis</name>
    <dbReference type="NCBI Taxonomy" id="2512215"/>
    <lineage>
        <taxon>Bacteria</taxon>
        <taxon>Bacillati</taxon>
        <taxon>Actinomycetota</taxon>
        <taxon>Actinomycetes</taxon>
        <taxon>Propionibacteriales</taxon>
        <taxon>Kribbellaceae</taxon>
        <taxon>Kribbella</taxon>
    </lineage>
</organism>
<sequence length="270" mass="27563">MRHLRSAVLSALVLGTLITSAGTALAAAPGNDTYGGRTVVGAVPFTDSLDTTEATTDSDDTDINANCGAPANDASVWYEFTPGADDGIAVDVSSSTYSAGAIVATGSPGNWSLVACGPGAVAWMATAGTTYTVLVFDDQLDGGGNGGTLNLTIGVIPPPPTVDITVNRFAQFNSRTGTATVSGSAICTGEPDFTAVETTLSQQVGRFTVRGIGFSDILCDGTPRLWSVEVLPDNGKFAGGKAASVTFAFACGPFECGIDFEERIVQLRGR</sequence>
<evidence type="ECO:0000313" key="3">
    <source>
        <dbReference type="Proteomes" id="UP000295388"/>
    </source>
</evidence>
<name>A0A4R6JGL4_9ACTN</name>
<keyword evidence="3" id="KW-1185">Reference proteome</keyword>
<dbReference type="EMBL" id="SNWQ01000024">
    <property type="protein sequence ID" value="TDO35164.1"/>
    <property type="molecule type" value="Genomic_DNA"/>
</dbReference>
<gene>
    <name evidence="2" type="ORF">EV643_12450</name>
</gene>
<dbReference type="RefSeq" id="WP_133804629.1">
    <property type="nucleotide sequence ID" value="NZ_SNWQ01000024.1"/>
</dbReference>
<accession>A0A4R6JGL4</accession>
<evidence type="ECO:0000256" key="1">
    <source>
        <dbReference type="SAM" id="SignalP"/>
    </source>
</evidence>
<protein>
    <submittedName>
        <fullName evidence="2">Uncharacterized protein</fullName>
    </submittedName>
</protein>
<dbReference type="OrthoDB" id="4871964at2"/>
<comment type="caution">
    <text evidence="2">The sequence shown here is derived from an EMBL/GenBank/DDBJ whole genome shotgun (WGS) entry which is preliminary data.</text>
</comment>
<dbReference type="AlphaFoldDB" id="A0A4R6JGL4"/>